<reference evidence="7" key="1">
    <citation type="submission" date="2023-04" db="EMBL/GenBank/DDBJ databases">
        <authorList>
            <consortium name="ELIXIR-Norway"/>
        </authorList>
    </citation>
    <scope>NUCLEOTIDE SEQUENCE [LARGE SCALE GENOMIC DNA]</scope>
</reference>
<dbReference type="Gene3D" id="3.30.200.20">
    <property type="entry name" value="Phosphorylase Kinase, domain 1"/>
    <property type="match status" value="1"/>
</dbReference>
<evidence type="ECO:0000256" key="4">
    <source>
        <dbReference type="ARBA" id="ARBA00022777"/>
    </source>
</evidence>
<feature type="non-terminal residue" evidence="7">
    <location>
        <position position="1"/>
    </location>
</feature>
<name>A0ABN8ZS63_RANTA</name>
<dbReference type="Proteomes" id="UP001176941">
    <property type="component" value="Chromosome 6"/>
</dbReference>
<evidence type="ECO:0000256" key="5">
    <source>
        <dbReference type="ARBA" id="ARBA00022840"/>
    </source>
</evidence>
<feature type="compositionally biased region" description="Basic residues" evidence="6">
    <location>
        <begin position="83"/>
        <end position="101"/>
    </location>
</feature>
<sequence>MKSPNMETFKQQEVEDFYDIGEELGSGQFAIVKKCREKSTGLELRGQVHQEAAEPGQPAGRVPGGDPAGGEHPAAGAAPQRHQAARRLREPHRHGAHPRTV</sequence>
<evidence type="ECO:0000256" key="6">
    <source>
        <dbReference type="SAM" id="MobiDB-lite"/>
    </source>
</evidence>
<keyword evidence="4" id="KW-0418">Kinase</keyword>
<evidence type="ECO:0000256" key="1">
    <source>
        <dbReference type="ARBA" id="ARBA00022527"/>
    </source>
</evidence>
<evidence type="ECO:0000256" key="3">
    <source>
        <dbReference type="ARBA" id="ARBA00022741"/>
    </source>
</evidence>
<accession>A0ABN8ZS63</accession>
<organism evidence="7 8">
    <name type="scientific">Rangifer tarandus platyrhynchus</name>
    <name type="common">Svalbard reindeer</name>
    <dbReference type="NCBI Taxonomy" id="3082113"/>
    <lineage>
        <taxon>Eukaryota</taxon>
        <taxon>Metazoa</taxon>
        <taxon>Chordata</taxon>
        <taxon>Craniata</taxon>
        <taxon>Vertebrata</taxon>
        <taxon>Euteleostomi</taxon>
        <taxon>Mammalia</taxon>
        <taxon>Eutheria</taxon>
        <taxon>Laurasiatheria</taxon>
        <taxon>Artiodactyla</taxon>
        <taxon>Ruminantia</taxon>
        <taxon>Pecora</taxon>
        <taxon>Cervidae</taxon>
        <taxon>Odocoileinae</taxon>
        <taxon>Rangifer</taxon>
    </lineage>
</organism>
<gene>
    <name evidence="7" type="ORF">MRATA1EN1_LOCUS25792</name>
</gene>
<proteinExistence type="predicted"/>
<keyword evidence="5" id="KW-0067">ATP-binding</keyword>
<evidence type="ECO:0000313" key="8">
    <source>
        <dbReference type="Proteomes" id="UP001176941"/>
    </source>
</evidence>
<keyword evidence="2" id="KW-0808">Transferase</keyword>
<feature type="compositionally biased region" description="Low complexity" evidence="6">
    <location>
        <begin position="70"/>
        <end position="82"/>
    </location>
</feature>
<keyword evidence="1" id="KW-0723">Serine/threonine-protein kinase</keyword>
<protein>
    <recommendedName>
        <fullName evidence="9">Protein kinase domain-containing protein</fullName>
    </recommendedName>
</protein>
<feature type="region of interest" description="Disordered" evidence="6">
    <location>
        <begin position="43"/>
        <end position="101"/>
    </location>
</feature>
<dbReference type="PANTHER" id="PTHR24342:SF15">
    <property type="entry name" value="DEATH-ASSOCIATED PROTEIN KINASE 2"/>
    <property type="match status" value="1"/>
</dbReference>
<dbReference type="PANTHER" id="PTHR24342">
    <property type="entry name" value="SERINE/THREONINE-PROTEIN KINASE 17"/>
    <property type="match status" value="1"/>
</dbReference>
<feature type="non-terminal residue" evidence="7">
    <location>
        <position position="101"/>
    </location>
</feature>
<evidence type="ECO:0000313" key="7">
    <source>
        <dbReference type="EMBL" id="CAI9176830.1"/>
    </source>
</evidence>
<keyword evidence="8" id="KW-1185">Reference proteome</keyword>
<dbReference type="EMBL" id="OX459942">
    <property type="protein sequence ID" value="CAI9176830.1"/>
    <property type="molecule type" value="Genomic_DNA"/>
</dbReference>
<evidence type="ECO:0000256" key="2">
    <source>
        <dbReference type="ARBA" id="ARBA00022679"/>
    </source>
</evidence>
<evidence type="ECO:0008006" key="9">
    <source>
        <dbReference type="Google" id="ProtNLM"/>
    </source>
</evidence>
<keyword evidence="3" id="KW-0547">Nucleotide-binding</keyword>